<dbReference type="SUPFAM" id="SSF56601">
    <property type="entry name" value="beta-lactamase/transpeptidase-like"/>
    <property type="match status" value="1"/>
</dbReference>
<dbReference type="PROSITE" id="PS51257">
    <property type="entry name" value="PROKAR_LIPOPROTEIN"/>
    <property type="match status" value="1"/>
</dbReference>
<dbReference type="NCBIfam" id="NF033103">
    <property type="entry name" value="bla_class_A"/>
    <property type="match status" value="1"/>
</dbReference>
<feature type="chain" id="PRO_5001623115" evidence="1">
    <location>
        <begin position="20"/>
        <end position="304"/>
    </location>
</feature>
<evidence type="ECO:0000259" key="2">
    <source>
        <dbReference type="Pfam" id="PF13354"/>
    </source>
</evidence>
<gene>
    <name evidence="3" type="ORF">Y900_002860</name>
</gene>
<dbReference type="AlphaFoldDB" id="A0A064CDZ8"/>
<dbReference type="OrthoDB" id="9784149at2"/>
<comment type="caution">
    <text evidence="3">The sequence shown here is derived from an EMBL/GenBank/DDBJ whole genome shotgun (WGS) entry which is preliminary data.</text>
</comment>
<protein>
    <submittedName>
        <fullName evidence="3">Beta-lactamase</fullName>
    </submittedName>
</protein>
<proteinExistence type="predicted"/>
<dbReference type="STRING" id="1440774.Y900_002860"/>
<name>A0A064CDZ8_9MYCO</name>
<feature type="domain" description="Beta-lactamase class A catalytic" evidence="2">
    <location>
        <begin position="58"/>
        <end position="273"/>
    </location>
</feature>
<dbReference type="Gene3D" id="3.40.710.10">
    <property type="entry name" value="DD-peptidase/beta-lactamase superfamily"/>
    <property type="match status" value="1"/>
</dbReference>
<dbReference type="eggNOG" id="COG2367">
    <property type="taxonomic scope" value="Bacteria"/>
</dbReference>
<dbReference type="PANTHER" id="PTHR35333">
    <property type="entry name" value="BETA-LACTAMASE"/>
    <property type="match status" value="1"/>
</dbReference>
<accession>A0A064CDZ8</accession>
<dbReference type="GO" id="GO:0008800">
    <property type="term" value="F:beta-lactamase activity"/>
    <property type="evidence" value="ECO:0007669"/>
    <property type="project" value="InterPro"/>
</dbReference>
<dbReference type="Proteomes" id="UP000022835">
    <property type="component" value="Unassembled WGS sequence"/>
</dbReference>
<dbReference type="RefSeq" id="WP_036338753.1">
    <property type="nucleotide sequence ID" value="NZ_JALN02000001.1"/>
</dbReference>
<dbReference type="Pfam" id="PF13354">
    <property type="entry name" value="Beta-lactamase2"/>
    <property type="match status" value="1"/>
</dbReference>
<dbReference type="PANTHER" id="PTHR35333:SF3">
    <property type="entry name" value="BETA-LACTAMASE-TYPE TRANSPEPTIDASE FOLD CONTAINING PROTEIN"/>
    <property type="match status" value="1"/>
</dbReference>
<keyword evidence="1" id="KW-0732">Signal</keyword>
<dbReference type="GO" id="GO:0030655">
    <property type="term" value="P:beta-lactam antibiotic catabolic process"/>
    <property type="evidence" value="ECO:0007669"/>
    <property type="project" value="InterPro"/>
</dbReference>
<reference evidence="3" key="1">
    <citation type="submission" date="2014-05" db="EMBL/GenBank/DDBJ databases">
        <title>Genome sequence of Mycobacterium aromaticivorans strain JS19b1T (= DSM 45407T).</title>
        <authorList>
            <person name="Kwak Y."/>
            <person name="Park G.-S."/>
            <person name="Li Q.X."/>
            <person name="Lee S.-E."/>
            <person name="Shin J.-H."/>
        </authorList>
    </citation>
    <scope>NUCLEOTIDE SEQUENCE [LARGE SCALE GENOMIC DNA]</scope>
    <source>
        <strain evidence="3">JS19b1</strain>
    </source>
</reference>
<keyword evidence="4" id="KW-1185">Reference proteome</keyword>
<organism evidence="3 4">
    <name type="scientific">Mycolicibacterium aromaticivorans JS19b1 = JCM 16368</name>
    <dbReference type="NCBI Taxonomy" id="1440774"/>
    <lineage>
        <taxon>Bacteria</taxon>
        <taxon>Bacillati</taxon>
        <taxon>Actinomycetota</taxon>
        <taxon>Actinomycetes</taxon>
        <taxon>Mycobacteriales</taxon>
        <taxon>Mycobacteriaceae</taxon>
        <taxon>Mycolicibacterium</taxon>
    </lineage>
</organism>
<dbReference type="InterPro" id="IPR000871">
    <property type="entry name" value="Beta-lactam_class-A"/>
</dbReference>
<dbReference type="PRINTS" id="PR00118">
    <property type="entry name" value="BLACTAMASEA"/>
</dbReference>
<evidence type="ECO:0000313" key="3">
    <source>
        <dbReference type="EMBL" id="KDE97906.1"/>
    </source>
</evidence>
<feature type="signal peptide" evidence="1">
    <location>
        <begin position="1"/>
        <end position="19"/>
    </location>
</feature>
<evidence type="ECO:0000313" key="4">
    <source>
        <dbReference type="Proteomes" id="UP000022835"/>
    </source>
</evidence>
<sequence length="304" mass="32502">MSLSRRRLLVTGSALTVLAACGVKPSPTHPTLIDPAEPLPPVEQRIAALENRHNAFVGLYAQNLNSKVELANRDGDPFAMCSTFKVYLSTRVLQKAQAGELRLTDTVVVDPAELKPNSPRTEPNAGQPMAISDLCAAALQVSDNTAANMLLRVIGGPPAITAFARSIGDDRSRLDRWETELNSAVPGDPRDTSTPRALGGGFARVLTGDVLDGSHRTQLEDWMRANTTSSMRGGLPAGWTTADKTGSGDYASTNDVGIAFGPNGERVLLAIMTRTRSDDARAEPLRQLIAEVATLVLPEVTRPR</sequence>
<dbReference type="GO" id="GO:0046677">
    <property type="term" value="P:response to antibiotic"/>
    <property type="evidence" value="ECO:0007669"/>
    <property type="project" value="InterPro"/>
</dbReference>
<evidence type="ECO:0000256" key="1">
    <source>
        <dbReference type="SAM" id="SignalP"/>
    </source>
</evidence>
<dbReference type="InterPro" id="IPR012338">
    <property type="entry name" value="Beta-lactam/transpept-like"/>
</dbReference>
<dbReference type="InterPro" id="IPR045155">
    <property type="entry name" value="Beta-lactam_cat"/>
</dbReference>
<dbReference type="EMBL" id="JALN02000001">
    <property type="protein sequence ID" value="KDE97906.1"/>
    <property type="molecule type" value="Genomic_DNA"/>
</dbReference>